<name>A0A930GV39_NEISI</name>
<keyword evidence="1" id="KW-0732">Signal</keyword>
<gene>
    <name evidence="2" type="ORF">HXM80_00940</name>
</gene>
<evidence type="ECO:0000256" key="1">
    <source>
        <dbReference type="SAM" id="SignalP"/>
    </source>
</evidence>
<protein>
    <recommendedName>
        <fullName evidence="4">DUF2059 domain-containing protein</fullName>
    </recommendedName>
</protein>
<dbReference type="PROSITE" id="PS51257">
    <property type="entry name" value="PROKAR_LIPOPROTEIN"/>
    <property type="match status" value="1"/>
</dbReference>
<evidence type="ECO:0008006" key="4">
    <source>
        <dbReference type="Google" id="ProtNLM"/>
    </source>
</evidence>
<evidence type="ECO:0000313" key="3">
    <source>
        <dbReference type="Proteomes" id="UP000780345"/>
    </source>
</evidence>
<dbReference type="EMBL" id="JABZQQ010000003">
    <property type="protein sequence ID" value="MBF1264270.1"/>
    <property type="molecule type" value="Genomic_DNA"/>
</dbReference>
<dbReference type="AlphaFoldDB" id="A0A930GV39"/>
<feature type="chain" id="PRO_5038140058" description="DUF2059 domain-containing protein" evidence="1">
    <location>
        <begin position="22"/>
        <end position="221"/>
    </location>
</feature>
<proteinExistence type="predicted"/>
<sequence length="221" mass="25093">MKLKYLLVSCVALFACAQSMAAKPSDESAMKWLEIQGIGRNYPEKVQRSLEAVNKEDHERLLAMTPKAQKAQMKALISRYMKNMQEDLSRPELKKQWLDEEKRAVQKVFTQEEVDVTNRFFSSAQGENILKKIRSFQQHGGNLDDVLSQSDIEKMAEAFGDGAGKSALEKVEHFDKLSDEIIQKNMSQNYLNASDKYTPAFEEQAHGILCKGNKNLPKCAK</sequence>
<comment type="caution">
    <text evidence="2">The sequence shown here is derived from an EMBL/GenBank/DDBJ whole genome shotgun (WGS) entry which is preliminary data.</text>
</comment>
<reference evidence="2" key="1">
    <citation type="submission" date="2020-04" db="EMBL/GenBank/DDBJ databases">
        <title>Deep metagenomics examines the oral microbiome during advanced dental caries in children, revealing novel taxa and co-occurrences with host molecules.</title>
        <authorList>
            <person name="Baker J.L."/>
            <person name="Morton J.T."/>
            <person name="Dinis M."/>
            <person name="Alvarez R."/>
            <person name="Tran N.C."/>
            <person name="Knight R."/>
            <person name="Edlund A."/>
        </authorList>
    </citation>
    <scope>NUCLEOTIDE SEQUENCE</scope>
    <source>
        <strain evidence="2">JCVI_32_bin.62</strain>
    </source>
</reference>
<dbReference type="Proteomes" id="UP000780345">
    <property type="component" value="Unassembled WGS sequence"/>
</dbReference>
<feature type="signal peptide" evidence="1">
    <location>
        <begin position="1"/>
        <end position="21"/>
    </location>
</feature>
<evidence type="ECO:0000313" key="2">
    <source>
        <dbReference type="EMBL" id="MBF1264270.1"/>
    </source>
</evidence>
<organism evidence="2 3">
    <name type="scientific">Neisseria sicca</name>
    <dbReference type="NCBI Taxonomy" id="490"/>
    <lineage>
        <taxon>Bacteria</taxon>
        <taxon>Pseudomonadati</taxon>
        <taxon>Pseudomonadota</taxon>
        <taxon>Betaproteobacteria</taxon>
        <taxon>Neisseriales</taxon>
        <taxon>Neisseriaceae</taxon>
        <taxon>Neisseria</taxon>
    </lineage>
</organism>
<accession>A0A930GV39</accession>